<organism evidence="1 2">
    <name type="scientific">Ephemerocybe angulata</name>
    <dbReference type="NCBI Taxonomy" id="980116"/>
    <lineage>
        <taxon>Eukaryota</taxon>
        <taxon>Fungi</taxon>
        <taxon>Dikarya</taxon>
        <taxon>Basidiomycota</taxon>
        <taxon>Agaricomycotina</taxon>
        <taxon>Agaricomycetes</taxon>
        <taxon>Agaricomycetidae</taxon>
        <taxon>Agaricales</taxon>
        <taxon>Agaricineae</taxon>
        <taxon>Psathyrellaceae</taxon>
        <taxon>Ephemerocybe</taxon>
    </lineage>
</organism>
<accession>A0A8H6ICL5</accession>
<name>A0A8H6ICL5_9AGAR</name>
<protein>
    <recommendedName>
        <fullName evidence="3">F-box domain-containing protein</fullName>
    </recommendedName>
</protein>
<dbReference type="SUPFAM" id="SSF52047">
    <property type="entry name" value="RNI-like"/>
    <property type="match status" value="1"/>
</dbReference>
<reference evidence="1 2" key="1">
    <citation type="submission" date="2020-07" db="EMBL/GenBank/DDBJ databases">
        <title>Comparative genomics of pyrophilous fungi reveals a link between fire events and developmental genes.</title>
        <authorList>
            <consortium name="DOE Joint Genome Institute"/>
            <person name="Steindorff A.S."/>
            <person name="Carver A."/>
            <person name="Calhoun S."/>
            <person name="Stillman K."/>
            <person name="Liu H."/>
            <person name="Lipzen A."/>
            <person name="Pangilinan J."/>
            <person name="Labutti K."/>
            <person name="Bruns T.D."/>
            <person name="Grigoriev I.V."/>
        </authorList>
    </citation>
    <scope>NUCLEOTIDE SEQUENCE [LARGE SCALE GENOMIC DNA]</scope>
    <source>
        <strain evidence="1 2">CBS 144469</strain>
    </source>
</reference>
<dbReference type="OrthoDB" id="3541472at2759"/>
<sequence length="480" mass="53774">MPLPKHTILDVFPLELLEHIVKTDPSIGNLRQLRLVSKAMKDIVDPLAFSSTTISFSDIEENLRTQLESMASGTSPNSLWTTRLFIQDLVQLDGPESDESVDNYNIVLALQKSKLIPAIAALKEVKCVHFNLSTREPYAEVIAALARLSKLRTLRVSVSEFKGQKVAAFSRISNLEEIQLDSKWSSGFQKAARRLILASLPTLKKLYLEQFPQSNAMELRKLILPENFAESSPPSPLTSLCLFGPNEIAVDQSCARLLRNLTHLDIRNLNVIVAHQLDSNASDREVIEYIYQPEGVANLAQTLFASVLPRHRATLKRLSLVGLNYRFWALTEATLNEVVSCHALERLDVIYHFPREMQDNLLFASETPFIDMSRLLSRLLNGDNLPHLHTIALAPARKPDNAFGKEVINVKDSQAFLAAWQRLVCQVDLTRLSHSKVLRNPHLKLYVASSGANEGADPDCAFDIENGHFAVDPAQDWNES</sequence>
<evidence type="ECO:0000313" key="1">
    <source>
        <dbReference type="EMBL" id="KAF6761753.1"/>
    </source>
</evidence>
<dbReference type="AlphaFoldDB" id="A0A8H6ICL5"/>
<evidence type="ECO:0000313" key="2">
    <source>
        <dbReference type="Proteomes" id="UP000521943"/>
    </source>
</evidence>
<dbReference type="InterPro" id="IPR032675">
    <property type="entry name" value="LRR_dom_sf"/>
</dbReference>
<proteinExistence type="predicted"/>
<evidence type="ECO:0008006" key="3">
    <source>
        <dbReference type="Google" id="ProtNLM"/>
    </source>
</evidence>
<gene>
    <name evidence="1" type="ORF">DFP72DRAFT_1165442</name>
</gene>
<comment type="caution">
    <text evidence="1">The sequence shown here is derived from an EMBL/GenBank/DDBJ whole genome shotgun (WGS) entry which is preliminary data.</text>
</comment>
<dbReference type="EMBL" id="JACGCI010000009">
    <property type="protein sequence ID" value="KAF6761753.1"/>
    <property type="molecule type" value="Genomic_DNA"/>
</dbReference>
<dbReference type="Gene3D" id="3.80.10.10">
    <property type="entry name" value="Ribonuclease Inhibitor"/>
    <property type="match status" value="1"/>
</dbReference>
<keyword evidence="2" id="KW-1185">Reference proteome</keyword>
<dbReference type="Proteomes" id="UP000521943">
    <property type="component" value="Unassembled WGS sequence"/>
</dbReference>